<dbReference type="Proteomes" id="UP000075538">
    <property type="component" value="Unassembled WGS sequence"/>
</dbReference>
<feature type="chain" id="PRO_5007557127" description="TonB-dependent receptor" evidence="2">
    <location>
        <begin position="24"/>
        <end position="74"/>
    </location>
</feature>
<keyword evidence="2" id="KW-0732">Signal</keyword>
<proteinExistence type="predicted"/>
<feature type="non-terminal residue" evidence="3">
    <location>
        <position position="74"/>
    </location>
</feature>
<organism evidence="3 4">
    <name type="scientific">Acetobacter malorum</name>
    <dbReference type="NCBI Taxonomy" id="178901"/>
    <lineage>
        <taxon>Bacteria</taxon>
        <taxon>Pseudomonadati</taxon>
        <taxon>Pseudomonadota</taxon>
        <taxon>Alphaproteobacteria</taxon>
        <taxon>Acetobacterales</taxon>
        <taxon>Acetobacteraceae</taxon>
        <taxon>Acetobacter</taxon>
    </lineage>
</organism>
<sequence>MRSKTLRHILLHSASSLSLFVIAAPLQSGVAYADDTQSASKISAKYSRASSKKAEKKTLLHVADKQETRSTSPE</sequence>
<name>A0A149V4D3_9PROT</name>
<protein>
    <recommendedName>
        <fullName evidence="5">TonB-dependent receptor</fullName>
    </recommendedName>
</protein>
<feature type="compositionally biased region" description="Basic and acidic residues" evidence="1">
    <location>
        <begin position="55"/>
        <end position="68"/>
    </location>
</feature>
<dbReference type="EMBL" id="LHZZ01000565">
    <property type="protein sequence ID" value="KXV75029.1"/>
    <property type="molecule type" value="Genomic_DNA"/>
</dbReference>
<evidence type="ECO:0000313" key="4">
    <source>
        <dbReference type="Proteomes" id="UP000075538"/>
    </source>
</evidence>
<accession>A0A149V4D3</accession>
<feature type="region of interest" description="Disordered" evidence="1">
    <location>
        <begin position="55"/>
        <end position="74"/>
    </location>
</feature>
<dbReference type="AlphaFoldDB" id="A0A149V4D3"/>
<feature type="signal peptide" evidence="2">
    <location>
        <begin position="1"/>
        <end position="23"/>
    </location>
</feature>
<evidence type="ECO:0000256" key="2">
    <source>
        <dbReference type="SAM" id="SignalP"/>
    </source>
</evidence>
<comment type="caution">
    <text evidence="3">The sequence shown here is derived from an EMBL/GenBank/DDBJ whole genome shotgun (WGS) entry which is preliminary data.</text>
</comment>
<reference evidence="3 4" key="1">
    <citation type="submission" date="2015-06" db="EMBL/GenBank/DDBJ databases">
        <title>Improved classification and identification of acetic acid bacteria using matrix-assisted laser desorption/ionization time-of-flight mass spectrometry; Gluconobacter nephelii and Gluconobacter uchimurae are later heterotypic synonyms of Gluconobacter japonicus and Gluconobacter oxydans, respectively.</title>
        <authorList>
            <person name="Li L."/>
            <person name="Cleenwerck I."/>
            <person name="De Vuyst L."/>
            <person name="Vandamme P."/>
        </authorList>
    </citation>
    <scope>NUCLEOTIDE SEQUENCE [LARGE SCALE GENOMIC DNA]</scope>
    <source>
        <strain evidence="3 4">LMG 1604</strain>
    </source>
</reference>
<gene>
    <name evidence="3" type="ORF">AD953_09220</name>
</gene>
<evidence type="ECO:0000256" key="1">
    <source>
        <dbReference type="SAM" id="MobiDB-lite"/>
    </source>
</evidence>
<evidence type="ECO:0000313" key="3">
    <source>
        <dbReference type="EMBL" id="KXV75029.1"/>
    </source>
</evidence>
<dbReference type="PATRIC" id="fig|178901.15.peg.1297"/>
<evidence type="ECO:0008006" key="5">
    <source>
        <dbReference type="Google" id="ProtNLM"/>
    </source>
</evidence>